<dbReference type="Proteomes" id="UP000484164">
    <property type="component" value="Unassembled WGS sequence"/>
</dbReference>
<evidence type="ECO:0000256" key="1">
    <source>
        <dbReference type="SAM" id="SignalP"/>
    </source>
</evidence>
<protein>
    <recommendedName>
        <fullName evidence="4">Outer membrane protein beta-barrel domain-containing protein</fullName>
    </recommendedName>
</protein>
<comment type="caution">
    <text evidence="2">The sequence shown here is derived from an EMBL/GenBank/DDBJ whole genome shotgun (WGS) entry which is preliminary data.</text>
</comment>
<keyword evidence="1" id="KW-0732">Signal</keyword>
<name>A0A6L3ZCN9_9FLAO</name>
<evidence type="ECO:0000313" key="3">
    <source>
        <dbReference type="Proteomes" id="UP000484164"/>
    </source>
</evidence>
<organism evidence="2 3">
    <name type="scientific">Phaeocystidibacter marisrubri</name>
    <dbReference type="NCBI Taxonomy" id="1577780"/>
    <lineage>
        <taxon>Bacteria</taxon>
        <taxon>Pseudomonadati</taxon>
        <taxon>Bacteroidota</taxon>
        <taxon>Flavobacteriia</taxon>
        <taxon>Flavobacteriales</taxon>
        <taxon>Phaeocystidibacteraceae</taxon>
        <taxon>Phaeocystidibacter</taxon>
    </lineage>
</organism>
<reference evidence="2 3" key="1">
    <citation type="submission" date="2019-10" db="EMBL/GenBank/DDBJ databases">
        <title>Genome sequence of Phaeocystidibacter marisrubri JCM30614 (type strain).</title>
        <authorList>
            <person name="Bowman J.P."/>
        </authorList>
    </citation>
    <scope>NUCLEOTIDE SEQUENCE [LARGE SCALE GENOMIC DNA]</scope>
    <source>
        <strain evidence="2 3">JCM 30614</strain>
    </source>
</reference>
<feature type="signal peptide" evidence="1">
    <location>
        <begin position="1"/>
        <end position="20"/>
    </location>
</feature>
<feature type="chain" id="PRO_5026852344" description="Outer membrane protein beta-barrel domain-containing protein" evidence="1">
    <location>
        <begin position="21"/>
        <end position="207"/>
    </location>
</feature>
<evidence type="ECO:0008006" key="4">
    <source>
        <dbReference type="Google" id="ProtNLM"/>
    </source>
</evidence>
<dbReference type="OrthoDB" id="1160493at2"/>
<keyword evidence="3" id="KW-1185">Reference proteome</keyword>
<gene>
    <name evidence="2" type="ORF">F8C82_14035</name>
</gene>
<proteinExistence type="predicted"/>
<accession>A0A6L3ZCN9</accession>
<dbReference type="EMBL" id="WBVQ01000003">
    <property type="protein sequence ID" value="KAB2815211.1"/>
    <property type="molecule type" value="Genomic_DNA"/>
</dbReference>
<dbReference type="RefSeq" id="WP_151694246.1">
    <property type="nucleotide sequence ID" value="NZ_BMGX01000001.1"/>
</dbReference>
<dbReference type="AlphaFoldDB" id="A0A6L3ZCN9"/>
<evidence type="ECO:0000313" key="2">
    <source>
        <dbReference type="EMBL" id="KAB2815211.1"/>
    </source>
</evidence>
<sequence>MMKSTVLTAILLSCSFWASAQYGPISKRAETEEEGDTQTTQSQSSDVSSQTFFQRLVYGGNFALSFGSTTYIEVSPRVGYRVTNDLTAGLGVNFIYSKIPRNFYGQGYPGYETYVYGMHEYTTYNLPIQLPIALHQEFEMLNYELFNYRDYEYQRQWVPGWHIGAALYQQVNSRGGGVYFMALYNVLYDPDRSLYASPWSLRLSFML</sequence>